<dbReference type="Proteomes" id="UP000239001">
    <property type="component" value="Unassembled WGS sequence"/>
</dbReference>
<organism evidence="1 2">
    <name type="scientific">Aphanothece hegewaldii CCALA 016</name>
    <dbReference type="NCBI Taxonomy" id="2107694"/>
    <lineage>
        <taxon>Bacteria</taxon>
        <taxon>Bacillati</taxon>
        <taxon>Cyanobacteriota</taxon>
        <taxon>Cyanophyceae</taxon>
        <taxon>Oscillatoriophycideae</taxon>
        <taxon>Chroococcales</taxon>
        <taxon>Aphanothecaceae</taxon>
        <taxon>Aphanothece</taxon>
    </lineage>
</organism>
<evidence type="ECO:0000313" key="2">
    <source>
        <dbReference type="Proteomes" id="UP000239001"/>
    </source>
</evidence>
<reference evidence="1 2" key="1">
    <citation type="submission" date="2018-03" db="EMBL/GenBank/DDBJ databases">
        <title>The ancient ancestry and fast evolution of plastids.</title>
        <authorList>
            <person name="Moore K.R."/>
            <person name="Magnabosco C."/>
            <person name="Momper L."/>
            <person name="Gold D.A."/>
            <person name="Bosak T."/>
            <person name="Fournier G.P."/>
        </authorList>
    </citation>
    <scope>NUCLEOTIDE SEQUENCE [LARGE SCALE GENOMIC DNA]</scope>
    <source>
        <strain evidence="1 2">CCALA 016</strain>
    </source>
</reference>
<reference evidence="1 2" key="2">
    <citation type="submission" date="2018-03" db="EMBL/GenBank/DDBJ databases">
        <authorList>
            <person name="Keele B.F."/>
        </authorList>
    </citation>
    <scope>NUCLEOTIDE SEQUENCE [LARGE SCALE GENOMIC DNA]</scope>
    <source>
        <strain evidence="1 2">CCALA 016</strain>
    </source>
</reference>
<protein>
    <submittedName>
        <fullName evidence="1">Uncharacterized protein</fullName>
    </submittedName>
</protein>
<proteinExistence type="predicted"/>
<dbReference type="EMBL" id="PXOH01000028">
    <property type="protein sequence ID" value="PSF33890.1"/>
    <property type="molecule type" value="Genomic_DNA"/>
</dbReference>
<comment type="caution">
    <text evidence="1">The sequence shown here is derived from an EMBL/GenBank/DDBJ whole genome shotgun (WGS) entry which is preliminary data.</text>
</comment>
<gene>
    <name evidence="1" type="ORF">C7H19_19395</name>
</gene>
<name>A0A2T1LTD0_9CHRO</name>
<dbReference type="AlphaFoldDB" id="A0A2T1LTD0"/>
<evidence type="ECO:0000313" key="1">
    <source>
        <dbReference type="EMBL" id="PSF33890.1"/>
    </source>
</evidence>
<sequence length="322" mass="37614">MKNETSIKITVNNGILTINVDVKKFVEIFKTVLTVADSKLNNIDSSNLNNIRIEDESKIESDEALEDILLNFLKGLRELKGGLDSWILKKRSTYITIRSNLKQYTSGKSAIYYSIGRDRQLSLSIHNSIIDKNLIEIFTFDNIFGDLDSHSTFYYINDFCEYNENLINYRNKNISEAKFKILFDFISKDNSKLKEYFLLDENKKTNLLILPPVTNIILYEKLIEEISSDARLFYSPEKTEQQVVIETLSRLIKFHENMDDDLIDYTGFLEQLTLKEIAFPTDHEKRFPGTKRIIFRKQDSLKDFLEVIKNDLEDFLETNGVF</sequence>
<dbReference type="RefSeq" id="WP_106458576.1">
    <property type="nucleotide sequence ID" value="NZ_PXOH01000028.1"/>
</dbReference>
<keyword evidence="2" id="KW-1185">Reference proteome</keyword>
<accession>A0A2T1LTD0</accession>